<feature type="domain" description="Class II aldolase/adducin N-terminal" evidence="2">
    <location>
        <begin position="25"/>
        <end position="204"/>
    </location>
</feature>
<dbReference type="AlphaFoldDB" id="A0A9X0YBW7"/>
<dbReference type="InterPro" id="IPR036409">
    <property type="entry name" value="Aldolase_II/adducin_N_sf"/>
</dbReference>
<evidence type="ECO:0000256" key="1">
    <source>
        <dbReference type="ARBA" id="ARBA00037961"/>
    </source>
</evidence>
<gene>
    <name evidence="3" type="ORF">JWR99_14985</name>
</gene>
<dbReference type="Proteomes" id="UP001154860">
    <property type="component" value="Unassembled WGS sequence"/>
</dbReference>
<dbReference type="RefSeq" id="WP_205490884.1">
    <property type="nucleotide sequence ID" value="NZ_JAFHKI010000101.1"/>
</dbReference>
<dbReference type="GO" id="GO:0051015">
    <property type="term" value="F:actin filament binding"/>
    <property type="evidence" value="ECO:0007669"/>
    <property type="project" value="TreeGrafter"/>
</dbReference>
<evidence type="ECO:0000313" key="4">
    <source>
        <dbReference type="Proteomes" id="UP001154860"/>
    </source>
</evidence>
<reference evidence="3 4" key="2">
    <citation type="journal article" date="2023" name="Plant Pathol.">
        <title>Dismantling and reorganizing Pseudomonas marginalis sensu#lato.</title>
        <authorList>
            <person name="Sawada H."/>
            <person name="Fujikawa T."/>
            <person name="Satou M."/>
        </authorList>
    </citation>
    <scope>NUCLEOTIDE SEQUENCE [LARGE SCALE GENOMIC DNA]</scope>
    <source>
        <strain evidence="3 4">MAFF 301381</strain>
    </source>
</reference>
<dbReference type="PANTHER" id="PTHR10672:SF3">
    <property type="entry name" value="PROTEIN HU-LI TAI SHAO"/>
    <property type="match status" value="1"/>
</dbReference>
<dbReference type="InterPro" id="IPR051017">
    <property type="entry name" value="Aldolase-II_Adducin_sf"/>
</dbReference>
<dbReference type="InterPro" id="IPR001303">
    <property type="entry name" value="Aldolase_II/adducin_N"/>
</dbReference>
<keyword evidence="4" id="KW-1185">Reference proteome</keyword>
<accession>A0A9X0YBW7</accession>
<dbReference type="EMBL" id="JAFHKJ010000060">
    <property type="protein sequence ID" value="MBN2977185.1"/>
    <property type="molecule type" value="Genomic_DNA"/>
</dbReference>
<comment type="similarity">
    <text evidence="1">Belongs to the aldolase class II family.</text>
</comment>
<dbReference type="SMART" id="SM01007">
    <property type="entry name" value="Aldolase_II"/>
    <property type="match status" value="1"/>
</dbReference>
<evidence type="ECO:0000259" key="2">
    <source>
        <dbReference type="SMART" id="SM01007"/>
    </source>
</evidence>
<dbReference type="GO" id="GO:0005996">
    <property type="term" value="P:monosaccharide metabolic process"/>
    <property type="evidence" value="ECO:0007669"/>
    <property type="project" value="UniProtKB-ARBA"/>
</dbReference>
<proteinExistence type="inferred from homology"/>
<reference evidence="3 4" key="1">
    <citation type="journal article" date="2021" name="Int. J. Syst. Evol. Microbiol.">
        <title>Pseudomonas lactucae sp. nov., a pathogen causing bacterial rot of lettuce in Japan.</title>
        <authorList>
            <person name="Sawada H."/>
            <person name="Fujikawa T."/>
            <person name="Satou M."/>
        </authorList>
    </citation>
    <scope>NUCLEOTIDE SEQUENCE [LARGE SCALE GENOMIC DNA]</scope>
    <source>
        <strain evidence="3 4">MAFF 301381</strain>
    </source>
</reference>
<dbReference type="GO" id="GO:0005856">
    <property type="term" value="C:cytoskeleton"/>
    <property type="evidence" value="ECO:0007669"/>
    <property type="project" value="TreeGrafter"/>
</dbReference>
<name>A0A9X0YBW7_9PSED</name>
<evidence type="ECO:0000313" key="3">
    <source>
        <dbReference type="EMBL" id="MBN2977185.1"/>
    </source>
</evidence>
<dbReference type="Pfam" id="PF00596">
    <property type="entry name" value="Aldolase_II"/>
    <property type="match status" value="1"/>
</dbReference>
<protein>
    <submittedName>
        <fullName evidence="3">Class II aldolase/adducin family protein</fullName>
    </submittedName>
</protein>
<organism evidence="3 4">
    <name type="scientific">Pseudomonas lactucae</name>
    <dbReference type="NCBI Taxonomy" id="2813360"/>
    <lineage>
        <taxon>Bacteria</taxon>
        <taxon>Pseudomonadati</taxon>
        <taxon>Pseudomonadota</taxon>
        <taxon>Gammaproteobacteria</taxon>
        <taxon>Pseudomonadales</taxon>
        <taxon>Pseudomonadaceae</taxon>
        <taxon>Pseudomonas</taxon>
    </lineage>
</organism>
<dbReference type="Gene3D" id="3.40.225.10">
    <property type="entry name" value="Class II aldolase/adducin N-terminal domain"/>
    <property type="match status" value="1"/>
</dbReference>
<dbReference type="PANTHER" id="PTHR10672">
    <property type="entry name" value="ADDUCIN"/>
    <property type="match status" value="1"/>
</dbReference>
<sequence>MPKIGDVEYPSLKGQVSAEEWSARVQLAALCRLVPMMGWDDLSNQLVSCRTGKDFLFIPSGVLFEEMTASCLLKVNIDGEVISDSPFKVTPNVWHPMRAVFEVRPDANTVIHTHDDYIAAVAANKHGLLPISQPAALIIAAGLSYHTYEGAETYAERIPGLRRDLGSSNYTLFLRNHGVVTVAPSIDAAFMLHHLARKACRIQVMSGVNSGAEVTHIPSEVVASFPIELLRASVGDGSNNAWPGLLRKLYRDDPSFQD</sequence>
<dbReference type="SUPFAM" id="SSF53639">
    <property type="entry name" value="AraD/HMP-PK domain-like"/>
    <property type="match status" value="1"/>
</dbReference>
<comment type="caution">
    <text evidence="3">The sequence shown here is derived from an EMBL/GenBank/DDBJ whole genome shotgun (WGS) entry which is preliminary data.</text>
</comment>